<organism evidence="2 3">
    <name type="scientific">Actinoplanes cyaneus</name>
    <dbReference type="NCBI Taxonomy" id="52696"/>
    <lineage>
        <taxon>Bacteria</taxon>
        <taxon>Bacillati</taxon>
        <taxon>Actinomycetota</taxon>
        <taxon>Actinomycetes</taxon>
        <taxon>Micromonosporales</taxon>
        <taxon>Micromonosporaceae</taxon>
        <taxon>Actinoplanes</taxon>
    </lineage>
</organism>
<dbReference type="EMBL" id="BOMH01000011">
    <property type="protein sequence ID" value="GID63636.1"/>
    <property type="molecule type" value="Genomic_DNA"/>
</dbReference>
<gene>
    <name evidence="2" type="ORF">Acy02nite_15170</name>
</gene>
<name>A0A919MA30_9ACTN</name>
<feature type="transmembrane region" description="Helical" evidence="1">
    <location>
        <begin position="36"/>
        <end position="54"/>
    </location>
</feature>
<evidence type="ECO:0000256" key="1">
    <source>
        <dbReference type="SAM" id="Phobius"/>
    </source>
</evidence>
<feature type="transmembrane region" description="Helical" evidence="1">
    <location>
        <begin position="6"/>
        <end position="24"/>
    </location>
</feature>
<proteinExistence type="predicted"/>
<evidence type="ECO:0000313" key="2">
    <source>
        <dbReference type="EMBL" id="GID63636.1"/>
    </source>
</evidence>
<keyword evidence="3" id="KW-1185">Reference proteome</keyword>
<comment type="caution">
    <text evidence="2">The sequence shown here is derived from an EMBL/GenBank/DDBJ whole genome shotgun (WGS) entry which is preliminary data.</text>
</comment>
<accession>A0A919MA30</accession>
<evidence type="ECO:0000313" key="3">
    <source>
        <dbReference type="Proteomes" id="UP000619479"/>
    </source>
</evidence>
<dbReference type="AlphaFoldDB" id="A0A919MA30"/>
<reference evidence="2" key="1">
    <citation type="submission" date="2021-01" db="EMBL/GenBank/DDBJ databases">
        <title>Whole genome shotgun sequence of Actinoplanes cyaneus NBRC 14990.</title>
        <authorList>
            <person name="Komaki H."/>
            <person name="Tamura T."/>
        </authorList>
    </citation>
    <scope>NUCLEOTIDE SEQUENCE</scope>
    <source>
        <strain evidence="2">NBRC 14990</strain>
    </source>
</reference>
<keyword evidence="1" id="KW-1133">Transmembrane helix</keyword>
<dbReference type="Proteomes" id="UP000619479">
    <property type="component" value="Unassembled WGS sequence"/>
</dbReference>
<protein>
    <submittedName>
        <fullName evidence="2">Uncharacterized protein</fullName>
    </submittedName>
</protein>
<keyword evidence="1" id="KW-0472">Membrane</keyword>
<sequence>MMGAVVIALSIWTVSSAAFLLFSSPARTPRIRAWRFTPLLTAGFAIPVAAAYALGDVPTVMSLLAAAVASAGVLHCLPRPAEA</sequence>
<keyword evidence="1" id="KW-0812">Transmembrane</keyword>